<proteinExistence type="predicted"/>
<evidence type="ECO:0000256" key="2">
    <source>
        <dbReference type="ARBA" id="ARBA00021980"/>
    </source>
</evidence>
<comment type="catalytic activity">
    <reaction evidence="3">
        <text>uridine + phosphate = alpha-D-ribose 1-phosphate + uracil</text>
        <dbReference type="Rhea" id="RHEA:24388"/>
        <dbReference type="ChEBI" id="CHEBI:16704"/>
        <dbReference type="ChEBI" id="CHEBI:17568"/>
        <dbReference type="ChEBI" id="CHEBI:43474"/>
        <dbReference type="ChEBI" id="CHEBI:57720"/>
        <dbReference type="EC" id="2.4.2.3"/>
    </reaction>
</comment>
<sequence>MTDLTLLNYDGNPDAVINPFRDEGFVFPDRMLFAFITEENVARFVAQYPHTVSGTFETVSNVFTVYTLNVEGTDIGICRAPLGAAAAVQLLEFLIAYGAKHIIAVGSCGVLTDTAENEFLVVAKALRDEGTSFHYLPAAADIVLNAEFAAQIKQSLTAAHIPVRAVQTWTNDAFFRETPAKIAAALAAGYTVVEMECAAMAACAQFRGAVFGQLLFTGDSLANVAAHDARNFGQESHMAAMTLAVRALRANAE</sequence>
<dbReference type="PANTHER" id="PTHR43691:SF11">
    <property type="entry name" value="FI09636P-RELATED"/>
    <property type="match status" value="1"/>
</dbReference>
<reference evidence="5 6" key="1">
    <citation type="journal article" date="2015" name="Genome Announc.">
        <title>Expanding the biotechnology potential of lactobacilli through comparative genomics of 213 strains and associated genera.</title>
        <authorList>
            <person name="Sun Z."/>
            <person name="Harris H.M."/>
            <person name="McCann A."/>
            <person name="Guo C."/>
            <person name="Argimon S."/>
            <person name="Zhang W."/>
            <person name="Yang X."/>
            <person name="Jeffery I.B."/>
            <person name="Cooney J.C."/>
            <person name="Kagawa T.F."/>
            <person name="Liu W."/>
            <person name="Song Y."/>
            <person name="Salvetti E."/>
            <person name="Wrobel A."/>
            <person name="Rasinkangas P."/>
            <person name="Parkhill J."/>
            <person name="Rea M.C."/>
            <person name="O'Sullivan O."/>
            <person name="Ritari J."/>
            <person name="Douillard F.P."/>
            <person name="Paul Ross R."/>
            <person name="Yang R."/>
            <person name="Briner A.E."/>
            <person name="Felis G.E."/>
            <person name="de Vos W.M."/>
            <person name="Barrangou R."/>
            <person name="Klaenhammer T.R."/>
            <person name="Caufield P.W."/>
            <person name="Cui Y."/>
            <person name="Zhang H."/>
            <person name="O'Toole P.W."/>
        </authorList>
    </citation>
    <scope>NUCLEOTIDE SEQUENCE [LARGE SCALE GENOMIC DNA]</scope>
    <source>
        <strain evidence="5 6">DSM 20505</strain>
    </source>
</reference>
<dbReference type="SUPFAM" id="SSF53167">
    <property type="entry name" value="Purine and uridine phosphorylases"/>
    <property type="match status" value="1"/>
</dbReference>
<dbReference type="GO" id="GO:0005829">
    <property type="term" value="C:cytosol"/>
    <property type="evidence" value="ECO:0007669"/>
    <property type="project" value="TreeGrafter"/>
</dbReference>
<dbReference type="RefSeq" id="WP_056975942.1">
    <property type="nucleotide sequence ID" value="NZ_AYYO01000037.1"/>
</dbReference>
<dbReference type="Proteomes" id="UP000051679">
    <property type="component" value="Unassembled WGS sequence"/>
</dbReference>
<organism evidence="5 6">
    <name type="scientific">Lacticaseibacillus sharpeae JCM 1186 = DSM 20505</name>
    <dbReference type="NCBI Taxonomy" id="1291052"/>
    <lineage>
        <taxon>Bacteria</taxon>
        <taxon>Bacillati</taxon>
        <taxon>Bacillota</taxon>
        <taxon>Bacilli</taxon>
        <taxon>Lactobacillales</taxon>
        <taxon>Lactobacillaceae</taxon>
        <taxon>Lacticaseibacillus</taxon>
    </lineage>
</organism>
<feature type="domain" description="Nucleoside phosphorylase" evidence="4">
    <location>
        <begin position="39"/>
        <end position="242"/>
    </location>
</feature>
<dbReference type="CDD" id="cd09007">
    <property type="entry name" value="NP-I_spr0068"/>
    <property type="match status" value="1"/>
</dbReference>
<dbReference type="PATRIC" id="fig|1291052.5.peg.1761"/>
<dbReference type="OrthoDB" id="7945729at2"/>
<dbReference type="EMBL" id="AYYO01000037">
    <property type="protein sequence ID" value="KRM55015.1"/>
    <property type="molecule type" value="Genomic_DNA"/>
</dbReference>
<accession>A0A0R1ZJ89</accession>
<dbReference type="Pfam" id="PF01048">
    <property type="entry name" value="PNP_UDP_1"/>
    <property type="match status" value="1"/>
</dbReference>
<evidence type="ECO:0000313" key="6">
    <source>
        <dbReference type="Proteomes" id="UP000051679"/>
    </source>
</evidence>
<dbReference type="InterPro" id="IPR035994">
    <property type="entry name" value="Nucleoside_phosphorylase_sf"/>
</dbReference>
<dbReference type="InterPro" id="IPR000845">
    <property type="entry name" value="Nucleoside_phosphorylase_d"/>
</dbReference>
<dbReference type="PANTHER" id="PTHR43691">
    <property type="entry name" value="URIDINE PHOSPHORYLASE"/>
    <property type="match status" value="1"/>
</dbReference>
<dbReference type="GO" id="GO:0006152">
    <property type="term" value="P:purine nucleoside catabolic process"/>
    <property type="evidence" value="ECO:0007669"/>
    <property type="project" value="TreeGrafter"/>
</dbReference>
<dbReference type="GO" id="GO:0004731">
    <property type="term" value="F:purine-nucleoside phosphorylase activity"/>
    <property type="evidence" value="ECO:0007669"/>
    <property type="project" value="TreeGrafter"/>
</dbReference>
<comment type="caution">
    <text evidence="5">The sequence shown here is derived from an EMBL/GenBank/DDBJ whole genome shotgun (WGS) entry which is preliminary data.</text>
</comment>
<dbReference type="AlphaFoldDB" id="A0A0R1ZJ89"/>
<evidence type="ECO:0000313" key="5">
    <source>
        <dbReference type="EMBL" id="KRM55015.1"/>
    </source>
</evidence>
<evidence type="ECO:0000256" key="3">
    <source>
        <dbReference type="ARBA" id="ARBA00048447"/>
    </source>
</evidence>
<evidence type="ECO:0000259" key="4">
    <source>
        <dbReference type="Pfam" id="PF01048"/>
    </source>
</evidence>
<name>A0A0R1ZJ89_9LACO</name>
<gene>
    <name evidence="5" type="ORF">FC18_GL001722</name>
</gene>
<dbReference type="Gene3D" id="3.40.50.1580">
    <property type="entry name" value="Nucleoside phosphorylase domain"/>
    <property type="match status" value="1"/>
</dbReference>
<dbReference type="EC" id="2.4.2.3" evidence="1"/>
<dbReference type="GO" id="GO:0004850">
    <property type="term" value="F:uridine phosphorylase activity"/>
    <property type="evidence" value="ECO:0007669"/>
    <property type="project" value="UniProtKB-EC"/>
</dbReference>
<keyword evidence="6" id="KW-1185">Reference proteome</keyword>
<dbReference type="STRING" id="1291052.FC18_GL001722"/>
<evidence type="ECO:0000256" key="1">
    <source>
        <dbReference type="ARBA" id="ARBA00011888"/>
    </source>
</evidence>
<protein>
    <recommendedName>
        <fullName evidence="2">Uridine phosphorylase</fullName>
        <ecNumber evidence="1">2.4.2.3</ecNumber>
    </recommendedName>
</protein>